<keyword evidence="5" id="KW-0406">Ion transport</keyword>
<comment type="subcellular location">
    <subcellularLocation>
        <location evidence="1">Membrane</location>
        <topology evidence="1">Multi-pass membrane protein</topology>
    </subcellularLocation>
</comment>
<feature type="transmembrane region" description="Helical" evidence="7">
    <location>
        <begin position="38"/>
        <end position="57"/>
    </location>
</feature>
<keyword evidence="6 7" id="KW-0472">Membrane</keyword>
<dbReference type="InterPro" id="IPR006153">
    <property type="entry name" value="Cation/H_exchanger_TM"/>
</dbReference>
<dbReference type="SUPFAM" id="SSF55804">
    <property type="entry name" value="Phoshotransferase/anion transport protein"/>
    <property type="match status" value="1"/>
</dbReference>
<keyword evidence="10" id="KW-1185">Reference proteome</keyword>
<dbReference type="EMBL" id="CP117811">
    <property type="protein sequence ID" value="WDE96424.1"/>
    <property type="molecule type" value="Genomic_DNA"/>
</dbReference>
<reference evidence="9 10" key="1">
    <citation type="submission" date="2023-02" db="EMBL/GenBank/DDBJ databases">
        <title>Genome sequence of Lentisphaera profundi SAORIC-696.</title>
        <authorList>
            <person name="Kim e."/>
            <person name="Cho J.-C."/>
            <person name="Choi A."/>
            <person name="Kang I."/>
        </authorList>
    </citation>
    <scope>NUCLEOTIDE SEQUENCE [LARGE SCALE GENOMIC DNA]</scope>
    <source>
        <strain evidence="9 10">SAORIC-696</strain>
    </source>
</reference>
<dbReference type="InterPro" id="IPR002178">
    <property type="entry name" value="PTS_EIIA_type-2_dom"/>
</dbReference>
<dbReference type="CDD" id="cd00211">
    <property type="entry name" value="PTS_IIA_fru"/>
    <property type="match status" value="1"/>
</dbReference>
<dbReference type="Gene3D" id="1.20.1530.20">
    <property type="match status" value="1"/>
</dbReference>
<dbReference type="InterPro" id="IPR050794">
    <property type="entry name" value="CPA2_transporter"/>
</dbReference>
<feature type="transmembrane region" description="Helical" evidence="7">
    <location>
        <begin position="381"/>
        <end position="401"/>
    </location>
</feature>
<dbReference type="Pfam" id="PF00359">
    <property type="entry name" value="PTS_EIIA_2"/>
    <property type="match status" value="1"/>
</dbReference>
<feature type="domain" description="PTS EIIA type-2" evidence="8">
    <location>
        <begin position="415"/>
        <end position="557"/>
    </location>
</feature>
<evidence type="ECO:0000256" key="3">
    <source>
        <dbReference type="ARBA" id="ARBA00022692"/>
    </source>
</evidence>
<protein>
    <submittedName>
        <fullName evidence="9">Cation:proton antiporter</fullName>
    </submittedName>
</protein>
<keyword evidence="3 7" id="KW-0812">Transmembrane</keyword>
<evidence type="ECO:0000256" key="4">
    <source>
        <dbReference type="ARBA" id="ARBA00022989"/>
    </source>
</evidence>
<feature type="transmembrane region" description="Helical" evidence="7">
    <location>
        <begin position="173"/>
        <end position="197"/>
    </location>
</feature>
<name>A0ABY7VRR6_9BACT</name>
<dbReference type="InterPro" id="IPR016152">
    <property type="entry name" value="PTrfase/Anion_transptr"/>
</dbReference>
<feature type="transmembrane region" description="Helical" evidence="7">
    <location>
        <begin position="209"/>
        <end position="231"/>
    </location>
</feature>
<feature type="transmembrane region" description="Helical" evidence="7">
    <location>
        <begin position="353"/>
        <end position="375"/>
    </location>
</feature>
<proteinExistence type="predicted"/>
<keyword evidence="4 7" id="KW-1133">Transmembrane helix</keyword>
<dbReference type="PROSITE" id="PS51094">
    <property type="entry name" value="PTS_EIIA_TYPE_2"/>
    <property type="match status" value="1"/>
</dbReference>
<organism evidence="9 10">
    <name type="scientific">Lentisphaera profundi</name>
    <dbReference type="NCBI Taxonomy" id="1658616"/>
    <lineage>
        <taxon>Bacteria</taxon>
        <taxon>Pseudomonadati</taxon>
        <taxon>Lentisphaerota</taxon>
        <taxon>Lentisphaeria</taxon>
        <taxon>Lentisphaerales</taxon>
        <taxon>Lentisphaeraceae</taxon>
        <taxon>Lentisphaera</taxon>
    </lineage>
</organism>
<feature type="transmembrane region" description="Helical" evidence="7">
    <location>
        <begin position="140"/>
        <end position="161"/>
    </location>
</feature>
<feature type="transmembrane region" description="Helical" evidence="7">
    <location>
        <begin position="77"/>
        <end position="96"/>
    </location>
</feature>
<evidence type="ECO:0000256" key="2">
    <source>
        <dbReference type="ARBA" id="ARBA00022448"/>
    </source>
</evidence>
<dbReference type="PANTHER" id="PTHR32468:SF0">
    <property type="entry name" value="K(+)_H(+) ANTIPORTER 1"/>
    <property type="match status" value="1"/>
</dbReference>
<evidence type="ECO:0000259" key="8">
    <source>
        <dbReference type="PROSITE" id="PS51094"/>
    </source>
</evidence>
<evidence type="ECO:0000313" key="10">
    <source>
        <dbReference type="Proteomes" id="UP001214250"/>
    </source>
</evidence>
<dbReference type="PANTHER" id="PTHR32468">
    <property type="entry name" value="CATION/H + ANTIPORTER"/>
    <property type="match status" value="1"/>
</dbReference>
<feature type="transmembrane region" description="Helical" evidence="7">
    <location>
        <begin position="294"/>
        <end position="313"/>
    </location>
</feature>
<dbReference type="Gene3D" id="3.40.930.10">
    <property type="entry name" value="Mannitol-specific EII, Chain A"/>
    <property type="match status" value="1"/>
</dbReference>
<accession>A0ABY7VRR6</accession>
<dbReference type="RefSeq" id="WP_274150490.1">
    <property type="nucleotide sequence ID" value="NZ_CP117811.1"/>
</dbReference>
<evidence type="ECO:0000256" key="1">
    <source>
        <dbReference type="ARBA" id="ARBA00004141"/>
    </source>
</evidence>
<feature type="transmembrane region" description="Helical" evidence="7">
    <location>
        <begin position="6"/>
        <end position="26"/>
    </location>
</feature>
<evidence type="ECO:0000313" key="9">
    <source>
        <dbReference type="EMBL" id="WDE96424.1"/>
    </source>
</evidence>
<feature type="transmembrane region" description="Helical" evidence="7">
    <location>
        <begin position="319"/>
        <end position="341"/>
    </location>
</feature>
<dbReference type="Pfam" id="PF00999">
    <property type="entry name" value="Na_H_Exchanger"/>
    <property type="match status" value="1"/>
</dbReference>
<evidence type="ECO:0000256" key="7">
    <source>
        <dbReference type="SAM" id="Phobius"/>
    </source>
</evidence>
<gene>
    <name evidence="9" type="ORF">PQO03_00385</name>
</gene>
<feature type="transmembrane region" description="Helical" evidence="7">
    <location>
        <begin position="238"/>
        <end position="256"/>
    </location>
</feature>
<dbReference type="InterPro" id="IPR038770">
    <property type="entry name" value="Na+/solute_symporter_sf"/>
</dbReference>
<sequence length="565" mass="61218">MQEITHQQIMIFFFSLALLIGLARIFGEMCKKIGQPSILGEIAAGIILGPTVFAYIAPDLQATLFPSSGPLYVTFEFIGMLAITLFMLIAGMEVDLKCLKKQAKPATIVGISSMVVPFIGGFALVYLFPKTFDTQEKTLVTALFMATALAISALPVITKILMDLKLIKTDLGVTIIAAAIFNDLTGWMIFAIVLSLMSDNSGGFPWETIVGIVVAGVLMLTVGRKIILALIPRVQAHASWPGGVMGFVLTGALLSAGVAEWIGVHGIFGSFLFGVALGDSPHLRHQTEEYMEKFISFILTPIFFATIGLKVNFLTHFDIFAVVILLVVGSVTKIFGSYIGAKFCRMSKRESWALAWGMNARGVMEIILAIIALEAGVINDTIFVAVVILALFTSMTSGALMKISLRRRSKTSAATSFGRGAFVADLSHQSPSHVIKDIVLGLKLDHQVQADLIQSIINREQLMSTGLEKGLAVPHCRTDLVKKPVLAIGIHKEGANFDCFDDGKAHIIALIITPLDDPESQLELISLLASHFSSKEEIEKAMQCHSKVDMHAILNAADELSEKKH</sequence>
<feature type="transmembrane region" description="Helical" evidence="7">
    <location>
        <begin position="108"/>
        <end position="128"/>
    </location>
</feature>
<dbReference type="Proteomes" id="UP001214250">
    <property type="component" value="Chromosome 1"/>
</dbReference>
<evidence type="ECO:0000256" key="6">
    <source>
        <dbReference type="ARBA" id="ARBA00023136"/>
    </source>
</evidence>
<keyword evidence="2" id="KW-0813">Transport</keyword>
<evidence type="ECO:0000256" key="5">
    <source>
        <dbReference type="ARBA" id="ARBA00023065"/>
    </source>
</evidence>
<feature type="transmembrane region" description="Helical" evidence="7">
    <location>
        <begin position="262"/>
        <end position="282"/>
    </location>
</feature>